<accession>A0A937A7P6</accession>
<dbReference type="GO" id="GO:0016075">
    <property type="term" value="P:rRNA catabolic process"/>
    <property type="evidence" value="ECO:0007669"/>
    <property type="project" value="TreeGrafter"/>
</dbReference>
<gene>
    <name evidence="2" type="ORF">JKP34_07710</name>
</gene>
<organism evidence="2 3">
    <name type="scientific">Marivirga atlantica</name>
    <dbReference type="NCBI Taxonomy" id="1548457"/>
    <lineage>
        <taxon>Bacteria</taxon>
        <taxon>Pseudomonadati</taxon>
        <taxon>Bacteroidota</taxon>
        <taxon>Cytophagia</taxon>
        <taxon>Cytophagales</taxon>
        <taxon>Marivirgaceae</taxon>
        <taxon>Marivirga</taxon>
    </lineage>
</organism>
<dbReference type="GO" id="GO:0004521">
    <property type="term" value="F:RNA endonuclease activity"/>
    <property type="evidence" value="ECO:0007669"/>
    <property type="project" value="TreeGrafter"/>
</dbReference>
<dbReference type="EMBL" id="JAERQG010000002">
    <property type="protein sequence ID" value="MBL0765130.1"/>
    <property type="molecule type" value="Genomic_DNA"/>
</dbReference>
<comment type="similarity">
    <text evidence="1">Belongs to the PemK/MazF family.</text>
</comment>
<dbReference type="Pfam" id="PF02452">
    <property type="entry name" value="PemK_toxin"/>
    <property type="match status" value="1"/>
</dbReference>
<dbReference type="Proteomes" id="UP000642920">
    <property type="component" value="Unassembled WGS sequence"/>
</dbReference>
<comment type="function">
    <text evidence="1">Toxic component of a type II toxin-antitoxin (TA) system.</text>
</comment>
<name>A0A937A7P6_9BACT</name>
<evidence type="ECO:0000313" key="3">
    <source>
        <dbReference type="Proteomes" id="UP000642920"/>
    </source>
</evidence>
<keyword evidence="3" id="KW-1185">Reference proteome</keyword>
<dbReference type="RefSeq" id="WP_201919468.1">
    <property type="nucleotide sequence ID" value="NZ_JAERQG010000002.1"/>
</dbReference>
<dbReference type="SUPFAM" id="SSF50118">
    <property type="entry name" value="Cell growth inhibitor/plasmid maintenance toxic component"/>
    <property type="match status" value="1"/>
</dbReference>
<dbReference type="GO" id="GO:0003677">
    <property type="term" value="F:DNA binding"/>
    <property type="evidence" value="ECO:0007669"/>
    <property type="project" value="InterPro"/>
</dbReference>
<sequence>MRQGEIWYVNLDPIKGSEQAGYGPVVILSGNLLNEHLNVVIACPLTTKVKRYKGNPILTPNTENGLKVESEVLVFHVRSIAKERFIERLGRIKKTELNLMVNTLNDIIKY</sequence>
<dbReference type="AlphaFoldDB" id="A0A937A7P6"/>
<dbReference type="InterPro" id="IPR003477">
    <property type="entry name" value="PemK-like"/>
</dbReference>
<keyword evidence="1" id="KW-0540">Nuclease</keyword>
<keyword evidence="1" id="KW-0378">Hydrolase</keyword>
<reference evidence="2" key="1">
    <citation type="submission" date="2021-01" db="EMBL/GenBank/DDBJ databases">
        <title>Marivirga sp. nov., isolated from intertidal surface sediments.</title>
        <authorList>
            <person name="Zhang M."/>
        </authorList>
    </citation>
    <scope>NUCLEOTIDE SEQUENCE</scope>
    <source>
        <strain evidence="2">SM1354</strain>
    </source>
</reference>
<dbReference type="InterPro" id="IPR011067">
    <property type="entry name" value="Plasmid_toxin/cell-grow_inhib"/>
</dbReference>
<comment type="caution">
    <text evidence="2">The sequence shown here is derived from an EMBL/GenBank/DDBJ whole genome shotgun (WGS) entry which is preliminary data.</text>
</comment>
<proteinExistence type="inferred from homology"/>
<evidence type="ECO:0000256" key="1">
    <source>
        <dbReference type="PIRNR" id="PIRNR033490"/>
    </source>
</evidence>
<dbReference type="GO" id="GO:0006402">
    <property type="term" value="P:mRNA catabolic process"/>
    <property type="evidence" value="ECO:0007669"/>
    <property type="project" value="TreeGrafter"/>
</dbReference>
<dbReference type="GO" id="GO:0016787">
    <property type="term" value="F:hydrolase activity"/>
    <property type="evidence" value="ECO:0007669"/>
    <property type="project" value="UniProtKB-KW"/>
</dbReference>
<protein>
    <recommendedName>
        <fullName evidence="1">mRNA interferase</fullName>
        <ecNumber evidence="1">3.1.-.-</ecNumber>
    </recommendedName>
</protein>
<dbReference type="PANTHER" id="PTHR33988">
    <property type="entry name" value="ENDORIBONUCLEASE MAZF-RELATED"/>
    <property type="match status" value="1"/>
</dbReference>
<dbReference type="PIRSF" id="PIRSF033490">
    <property type="entry name" value="MazF"/>
    <property type="match status" value="1"/>
</dbReference>
<dbReference type="EC" id="3.1.-.-" evidence="1"/>
<keyword evidence="1" id="KW-0255">Endonuclease</keyword>
<evidence type="ECO:0000313" key="2">
    <source>
        <dbReference type="EMBL" id="MBL0765130.1"/>
    </source>
</evidence>
<dbReference type="Gene3D" id="2.30.30.110">
    <property type="match status" value="1"/>
</dbReference>